<feature type="compositionally biased region" description="Basic and acidic residues" evidence="2">
    <location>
        <begin position="137"/>
        <end position="154"/>
    </location>
</feature>
<dbReference type="AlphaFoldDB" id="A0AAE9ZXK8"/>
<feature type="domain" description="Amidohydrolase-related" evidence="3">
    <location>
        <begin position="348"/>
        <end position="547"/>
    </location>
</feature>
<dbReference type="Gene3D" id="3.20.20.140">
    <property type="entry name" value="Metal-dependent hydrolases"/>
    <property type="match status" value="1"/>
</dbReference>
<organism evidence="4 5">
    <name type="scientific">Synoicihabitans lomoniglobus</name>
    <dbReference type="NCBI Taxonomy" id="2909285"/>
    <lineage>
        <taxon>Bacteria</taxon>
        <taxon>Pseudomonadati</taxon>
        <taxon>Verrucomicrobiota</taxon>
        <taxon>Opitutia</taxon>
        <taxon>Opitutales</taxon>
        <taxon>Opitutaceae</taxon>
        <taxon>Synoicihabitans</taxon>
    </lineage>
</organism>
<dbReference type="GO" id="GO:0016831">
    <property type="term" value="F:carboxy-lyase activity"/>
    <property type="evidence" value="ECO:0007669"/>
    <property type="project" value="InterPro"/>
</dbReference>
<dbReference type="GO" id="GO:0016787">
    <property type="term" value="F:hydrolase activity"/>
    <property type="evidence" value="ECO:0007669"/>
    <property type="project" value="InterPro"/>
</dbReference>
<dbReference type="PANTHER" id="PTHR21240:SF28">
    <property type="entry name" value="ISO-OROTATE DECARBOXYLASE (EUROFUNG)"/>
    <property type="match status" value="1"/>
</dbReference>
<evidence type="ECO:0000259" key="3">
    <source>
        <dbReference type="Pfam" id="PF04909"/>
    </source>
</evidence>
<sequence>MQSYPLHLGHFRAIRFSILMGVVLGESVLRAEIPATAEAPAVRVIDVHTHVFNVRDLPVYGILRSKGVGPVVAGVLARSILHMTPAAEEGEGLKGRNLWKSVDQPEATVLEQSERIILLRFLHEPDALADEDAPPPENKDTGGGRREREWRDDQLSQEGVKSLEMRRAFDGLSDDAVLIVESLRKAGFLIEEEHGEEARGEDKSIRTLRSAREKLAGYLSFFGIMVRRQDEIATYLRERAYPQVDLFLHHLMDMGTAYGDSPSNLFDRQIDGFARLDRRQGGRLIHFSAYDPFRNSDALPYAQRAMAAGAWGIKVYPPSGYRVAANVIPARPPVWKPSALDRWKSRYEQWRDAGELDAVLDEFFTWAAEKKVPLFTHCTPVGFEAEAGYGENSDPYFWRMVLEKHPDLVLCFGHAGGEAFWFSDPRLDSTMPPVSSAQRQRWHYGRQVVDLCLEFKNVYCGLDFLEPVLTPRGRALAGARLSSLIDLPSADGEWRLGDKVMYGTDWHMMQQVPGFEGYLAAWDEVFRSLDPRWRGRFFAGNAVEFLRMRERAQETRFSAVQRQYWSGLIQAIDRQ</sequence>
<dbReference type="Pfam" id="PF04909">
    <property type="entry name" value="Amidohydro_2"/>
    <property type="match status" value="1"/>
</dbReference>
<dbReference type="KEGG" id="slom:PXH66_18930"/>
<evidence type="ECO:0000256" key="1">
    <source>
        <dbReference type="ARBA" id="ARBA00023239"/>
    </source>
</evidence>
<dbReference type="SUPFAM" id="SSF51556">
    <property type="entry name" value="Metallo-dependent hydrolases"/>
    <property type="match status" value="1"/>
</dbReference>
<dbReference type="RefSeq" id="WP_330930949.1">
    <property type="nucleotide sequence ID" value="NZ_CP119075.1"/>
</dbReference>
<dbReference type="Proteomes" id="UP001218638">
    <property type="component" value="Chromosome"/>
</dbReference>
<dbReference type="GO" id="GO:0019748">
    <property type="term" value="P:secondary metabolic process"/>
    <property type="evidence" value="ECO:0007669"/>
    <property type="project" value="TreeGrafter"/>
</dbReference>
<dbReference type="InterPro" id="IPR032465">
    <property type="entry name" value="ACMSD"/>
</dbReference>
<evidence type="ECO:0000313" key="4">
    <source>
        <dbReference type="EMBL" id="WED64418.1"/>
    </source>
</evidence>
<proteinExistence type="predicted"/>
<evidence type="ECO:0000313" key="5">
    <source>
        <dbReference type="Proteomes" id="UP001218638"/>
    </source>
</evidence>
<accession>A0AAE9ZXK8</accession>
<name>A0AAE9ZXK8_9BACT</name>
<protein>
    <submittedName>
        <fullName evidence="4">Amidohydrolase family protein</fullName>
    </submittedName>
</protein>
<dbReference type="InterPro" id="IPR032466">
    <property type="entry name" value="Metal_Hydrolase"/>
</dbReference>
<keyword evidence="1" id="KW-0456">Lyase</keyword>
<keyword evidence="5" id="KW-1185">Reference proteome</keyword>
<reference evidence="4" key="1">
    <citation type="submission" date="2023-03" db="EMBL/GenBank/DDBJ databases">
        <title>Lomoglobus Profundus gen. nov., sp. nov., a novel member of the phylum Verrucomicrobia, isolated from deep-marine sediment of South China Sea.</title>
        <authorList>
            <person name="Ahmad T."/>
            <person name="Ishaq S.E."/>
            <person name="Wang F."/>
        </authorList>
    </citation>
    <scope>NUCLEOTIDE SEQUENCE</scope>
    <source>
        <strain evidence="4">LMO-M01</strain>
    </source>
</reference>
<gene>
    <name evidence="4" type="ORF">PXH66_18930</name>
</gene>
<dbReference type="GO" id="GO:0005737">
    <property type="term" value="C:cytoplasm"/>
    <property type="evidence" value="ECO:0007669"/>
    <property type="project" value="TreeGrafter"/>
</dbReference>
<dbReference type="EMBL" id="CP119075">
    <property type="protein sequence ID" value="WED64418.1"/>
    <property type="molecule type" value="Genomic_DNA"/>
</dbReference>
<evidence type="ECO:0000256" key="2">
    <source>
        <dbReference type="SAM" id="MobiDB-lite"/>
    </source>
</evidence>
<dbReference type="InterPro" id="IPR006680">
    <property type="entry name" value="Amidohydro-rel"/>
</dbReference>
<feature type="region of interest" description="Disordered" evidence="2">
    <location>
        <begin position="128"/>
        <end position="156"/>
    </location>
</feature>
<dbReference type="PANTHER" id="PTHR21240">
    <property type="entry name" value="2-AMINO-3-CARBOXYLMUCONATE-6-SEMIALDEHYDE DECARBOXYLASE"/>
    <property type="match status" value="1"/>
</dbReference>